<dbReference type="Pfam" id="PF00186">
    <property type="entry name" value="DHFR_1"/>
    <property type="match status" value="1"/>
</dbReference>
<dbReference type="GeneID" id="18807499"/>
<dbReference type="InterPro" id="IPR001796">
    <property type="entry name" value="DHFR_dom"/>
</dbReference>
<keyword evidence="6" id="KW-0560">Oxidoreductase</keyword>
<evidence type="ECO:0000256" key="5">
    <source>
        <dbReference type="ARBA" id="ARBA00022857"/>
    </source>
</evidence>
<dbReference type="AlphaFoldDB" id="R7S1C7"/>
<dbReference type="GO" id="GO:0046654">
    <property type="term" value="P:tetrahydrofolate biosynthetic process"/>
    <property type="evidence" value="ECO:0007669"/>
    <property type="project" value="UniProtKB-UniPathway"/>
</dbReference>
<evidence type="ECO:0000256" key="1">
    <source>
        <dbReference type="ARBA" id="ARBA00004903"/>
    </source>
</evidence>
<dbReference type="CDD" id="cd00209">
    <property type="entry name" value="DHFR"/>
    <property type="match status" value="1"/>
</dbReference>
<dbReference type="RefSeq" id="XP_007310507.1">
    <property type="nucleotide sequence ID" value="XM_007310445.1"/>
</dbReference>
<dbReference type="Proteomes" id="UP000053927">
    <property type="component" value="Unassembled WGS sequence"/>
</dbReference>
<reference evidence="10" key="1">
    <citation type="journal article" date="2012" name="Science">
        <title>The Paleozoic origin of enzymatic lignin decomposition reconstructed from 31 fungal genomes.</title>
        <authorList>
            <person name="Floudas D."/>
            <person name="Binder M."/>
            <person name="Riley R."/>
            <person name="Barry K."/>
            <person name="Blanchette R.A."/>
            <person name="Henrissat B."/>
            <person name="Martinez A.T."/>
            <person name="Otillar R."/>
            <person name="Spatafora J.W."/>
            <person name="Yadav J.S."/>
            <person name="Aerts A."/>
            <person name="Benoit I."/>
            <person name="Boyd A."/>
            <person name="Carlson A."/>
            <person name="Copeland A."/>
            <person name="Coutinho P.M."/>
            <person name="de Vries R.P."/>
            <person name="Ferreira P."/>
            <person name="Findley K."/>
            <person name="Foster B."/>
            <person name="Gaskell J."/>
            <person name="Glotzer D."/>
            <person name="Gorecki P."/>
            <person name="Heitman J."/>
            <person name="Hesse C."/>
            <person name="Hori C."/>
            <person name="Igarashi K."/>
            <person name="Jurgens J.A."/>
            <person name="Kallen N."/>
            <person name="Kersten P."/>
            <person name="Kohler A."/>
            <person name="Kuees U."/>
            <person name="Kumar T.K.A."/>
            <person name="Kuo A."/>
            <person name="LaButti K."/>
            <person name="Larrondo L.F."/>
            <person name="Lindquist E."/>
            <person name="Ling A."/>
            <person name="Lombard V."/>
            <person name="Lucas S."/>
            <person name="Lundell T."/>
            <person name="Martin R."/>
            <person name="McLaughlin D.J."/>
            <person name="Morgenstern I."/>
            <person name="Morin E."/>
            <person name="Murat C."/>
            <person name="Nagy L.G."/>
            <person name="Nolan M."/>
            <person name="Ohm R.A."/>
            <person name="Patyshakuliyeva A."/>
            <person name="Rokas A."/>
            <person name="Ruiz-Duenas F.J."/>
            <person name="Sabat G."/>
            <person name="Salamov A."/>
            <person name="Samejima M."/>
            <person name="Schmutz J."/>
            <person name="Slot J.C."/>
            <person name="St John F."/>
            <person name="Stenlid J."/>
            <person name="Sun H."/>
            <person name="Sun S."/>
            <person name="Syed K."/>
            <person name="Tsang A."/>
            <person name="Wiebenga A."/>
            <person name="Young D."/>
            <person name="Pisabarro A."/>
            <person name="Eastwood D.C."/>
            <person name="Martin F."/>
            <person name="Cullen D."/>
            <person name="Grigoriev I.V."/>
            <person name="Hibbett D.S."/>
        </authorList>
    </citation>
    <scope>NUCLEOTIDE SEQUENCE [LARGE SCALE GENOMIC DNA]</scope>
    <source>
        <strain evidence="10">FP-91666</strain>
    </source>
</reference>
<dbReference type="EMBL" id="JH687398">
    <property type="protein sequence ID" value="EIM80372.1"/>
    <property type="molecule type" value="Genomic_DNA"/>
</dbReference>
<name>R7S1C7_STEHR</name>
<dbReference type="GO" id="GO:0005739">
    <property type="term" value="C:mitochondrion"/>
    <property type="evidence" value="ECO:0007669"/>
    <property type="project" value="TreeGrafter"/>
</dbReference>
<keyword evidence="5" id="KW-0521">NADP</keyword>
<dbReference type="OMA" id="QYEFQMW"/>
<dbReference type="SUPFAM" id="SSF53597">
    <property type="entry name" value="Dihydrofolate reductase-like"/>
    <property type="match status" value="1"/>
</dbReference>
<dbReference type="OrthoDB" id="414698at2759"/>
<evidence type="ECO:0000256" key="7">
    <source>
        <dbReference type="RuleBase" id="RU004474"/>
    </source>
</evidence>
<feature type="domain" description="DHFR" evidence="8">
    <location>
        <begin position="3"/>
        <end position="222"/>
    </location>
</feature>
<protein>
    <recommendedName>
        <fullName evidence="3">Dihydrofolate reductase</fullName>
        <ecNumber evidence="2">1.5.1.3</ecNumber>
    </recommendedName>
</protein>
<evidence type="ECO:0000256" key="6">
    <source>
        <dbReference type="ARBA" id="ARBA00023002"/>
    </source>
</evidence>
<dbReference type="GO" id="GO:0006730">
    <property type="term" value="P:one-carbon metabolic process"/>
    <property type="evidence" value="ECO:0007669"/>
    <property type="project" value="UniProtKB-KW"/>
</dbReference>
<gene>
    <name evidence="9" type="ORF">STEHIDRAFT_87351</name>
</gene>
<dbReference type="GO" id="GO:0050661">
    <property type="term" value="F:NADP binding"/>
    <property type="evidence" value="ECO:0007669"/>
    <property type="project" value="InterPro"/>
</dbReference>
<dbReference type="Gene3D" id="3.40.430.10">
    <property type="entry name" value="Dihydrofolate Reductase, subunit A"/>
    <property type="match status" value="1"/>
</dbReference>
<dbReference type="PRINTS" id="PR00070">
    <property type="entry name" value="DHFR"/>
</dbReference>
<dbReference type="PROSITE" id="PS51330">
    <property type="entry name" value="DHFR_2"/>
    <property type="match status" value="1"/>
</dbReference>
<sequence>MSRLTLIVAATRTNGIGQNGSLPWQLPQEMSYFARATKTAPEGKVNAVVMGRNTWESIPKKFRPLKDRVNIVVSRNEKYEIGSTPQTSPTFLHLNLADALARISNPPPSPAPESFKPIHHAFIIGGATLHNESLALPPDPTTAAFVDRVLLTRILEPAFEDCNVFMPDFLTSQGESGARAAEEGVQWNRAPHEELSEWVGFEVPKGVQEEKGVKYEFQMWVRRKPQHTSE</sequence>
<dbReference type="GO" id="GO:0046655">
    <property type="term" value="P:folic acid metabolic process"/>
    <property type="evidence" value="ECO:0007669"/>
    <property type="project" value="TreeGrafter"/>
</dbReference>
<evidence type="ECO:0000256" key="4">
    <source>
        <dbReference type="ARBA" id="ARBA00022563"/>
    </source>
</evidence>
<dbReference type="GO" id="GO:0046452">
    <property type="term" value="P:dihydrofolate metabolic process"/>
    <property type="evidence" value="ECO:0007669"/>
    <property type="project" value="TreeGrafter"/>
</dbReference>
<dbReference type="KEGG" id="shs:STEHIDRAFT_87351"/>
<dbReference type="InterPro" id="IPR024072">
    <property type="entry name" value="DHFR-like_dom_sf"/>
</dbReference>
<dbReference type="PANTHER" id="PTHR48069:SF3">
    <property type="entry name" value="DIHYDROFOLATE REDUCTASE"/>
    <property type="match status" value="1"/>
</dbReference>
<proteinExistence type="inferred from homology"/>
<dbReference type="eggNOG" id="KOG1324">
    <property type="taxonomic scope" value="Eukaryota"/>
</dbReference>
<evidence type="ECO:0000256" key="2">
    <source>
        <dbReference type="ARBA" id="ARBA00012856"/>
    </source>
</evidence>
<accession>R7S1C7</accession>
<dbReference type="PROSITE" id="PS00075">
    <property type="entry name" value="DHFR_1"/>
    <property type="match status" value="1"/>
</dbReference>
<evidence type="ECO:0000313" key="10">
    <source>
        <dbReference type="Proteomes" id="UP000053927"/>
    </source>
</evidence>
<organism evidence="9 10">
    <name type="scientific">Stereum hirsutum (strain FP-91666)</name>
    <name type="common">White-rot fungus</name>
    <dbReference type="NCBI Taxonomy" id="721885"/>
    <lineage>
        <taxon>Eukaryota</taxon>
        <taxon>Fungi</taxon>
        <taxon>Dikarya</taxon>
        <taxon>Basidiomycota</taxon>
        <taxon>Agaricomycotina</taxon>
        <taxon>Agaricomycetes</taxon>
        <taxon>Russulales</taxon>
        <taxon>Stereaceae</taxon>
        <taxon>Stereum</taxon>
    </lineage>
</organism>
<dbReference type="UniPathway" id="UPA00077">
    <property type="reaction ID" value="UER00158"/>
</dbReference>
<dbReference type="PANTHER" id="PTHR48069">
    <property type="entry name" value="DIHYDROFOLATE REDUCTASE"/>
    <property type="match status" value="1"/>
</dbReference>
<comment type="pathway">
    <text evidence="1">Cofactor biosynthesis; tetrahydrofolate biosynthesis; 5,6,7,8-tetrahydrofolate from 7,8-dihydrofolate: step 1/1.</text>
</comment>
<evidence type="ECO:0000256" key="3">
    <source>
        <dbReference type="ARBA" id="ARBA00018886"/>
    </source>
</evidence>
<dbReference type="GO" id="GO:0004146">
    <property type="term" value="F:dihydrofolate reductase activity"/>
    <property type="evidence" value="ECO:0007669"/>
    <property type="project" value="UniProtKB-EC"/>
</dbReference>
<keyword evidence="10" id="KW-1185">Reference proteome</keyword>
<dbReference type="InterPro" id="IPR012259">
    <property type="entry name" value="DHFR"/>
</dbReference>
<dbReference type="EC" id="1.5.1.3" evidence="2"/>
<evidence type="ECO:0000259" key="8">
    <source>
        <dbReference type="PROSITE" id="PS51330"/>
    </source>
</evidence>
<dbReference type="InterPro" id="IPR017925">
    <property type="entry name" value="DHFR_CS"/>
</dbReference>
<comment type="similarity">
    <text evidence="7">Belongs to the dihydrofolate reductase family.</text>
</comment>
<evidence type="ECO:0000313" key="9">
    <source>
        <dbReference type="EMBL" id="EIM80372.1"/>
    </source>
</evidence>
<keyword evidence="4" id="KW-0554">One-carbon metabolism</keyword>